<evidence type="ECO:0000313" key="5">
    <source>
        <dbReference type="Proteomes" id="UP000252519"/>
    </source>
</evidence>
<dbReference type="CDD" id="cd05380">
    <property type="entry name" value="CAP_euk"/>
    <property type="match status" value="1"/>
</dbReference>
<evidence type="ECO:0000256" key="1">
    <source>
        <dbReference type="SAM" id="MobiDB-lite"/>
    </source>
</evidence>
<dbReference type="InterPro" id="IPR035940">
    <property type="entry name" value="CAP_sf"/>
</dbReference>
<dbReference type="InterPro" id="IPR014044">
    <property type="entry name" value="CAP_dom"/>
</dbReference>
<dbReference type="SMART" id="SM00198">
    <property type="entry name" value="SCP"/>
    <property type="match status" value="1"/>
</dbReference>
<dbReference type="AlphaFoldDB" id="A0A368GAQ0"/>
<protein>
    <submittedName>
        <fullName evidence="4">SCP-like protein</fullName>
    </submittedName>
</protein>
<dbReference type="SUPFAM" id="SSF55797">
    <property type="entry name" value="PR-1-like"/>
    <property type="match status" value="1"/>
</dbReference>
<organism evidence="4 5">
    <name type="scientific">Ancylostoma caninum</name>
    <name type="common">Dog hookworm</name>
    <dbReference type="NCBI Taxonomy" id="29170"/>
    <lineage>
        <taxon>Eukaryota</taxon>
        <taxon>Metazoa</taxon>
        <taxon>Ecdysozoa</taxon>
        <taxon>Nematoda</taxon>
        <taxon>Chromadorea</taxon>
        <taxon>Rhabditida</taxon>
        <taxon>Rhabditina</taxon>
        <taxon>Rhabditomorpha</taxon>
        <taxon>Strongyloidea</taxon>
        <taxon>Ancylostomatidae</taxon>
        <taxon>Ancylostomatinae</taxon>
        <taxon>Ancylostoma</taxon>
    </lineage>
</organism>
<comment type="caution">
    <text evidence="4">The sequence shown here is derived from an EMBL/GenBank/DDBJ whole genome shotgun (WGS) entry which is preliminary data.</text>
</comment>
<gene>
    <name evidence="4" type="ORF">ANCCAN_12560</name>
</gene>
<proteinExistence type="predicted"/>
<evidence type="ECO:0000259" key="3">
    <source>
        <dbReference type="SMART" id="SM00198"/>
    </source>
</evidence>
<feature type="compositionally biased region" description="Low complexity" evidence="1">
    <location>
        <begin position="226"/>
        <end position="249"/>
    </location>
</feature>
<evidence type="ECO:0000256" key="2">
    <source>
        <dbReference type="SAM" id="SignalP"/>
    </source>
</evidence>
<dbReference type="EMBL" id="JOJR01000235">
    <property type="protein sequence ID" value="RCN41451.1"/>
    <property type="molecule type" value="Genomic_DNA"/>
</dbReference>
<reference evidence="4 5" key="1">
    <citation type="submission" date="2014-10" db="EMBL/GenBank/DDBJ databases">
        <title>Draft genome of the hookworm Ancylostoma caninum.</title>
        <authorList>
            <person name="Mitreva M."/>
        </authorList>
    </citation>
    <scope>NUCLEOTIDE SEQUENCE [LARGE SCALE GENOMIC DNA]</scope>
    <source>
        <strain evidence="4 5">Baltimore</strain>
    </source>
</reference>
<name>A0A368GAQ0_ANCCA</name>
<dbReference type="Proteomes" id="UP000252519">
    <property type="component" value="Unassembled WGS sequence"/>
</dbReference>
<feature type="domain" description="SCP" evidence="3">
    <location>
        <begin position="32"/>
        <end position="190"/>
    </location>
</feature>
<evidence type="ECO:0000313" key="4">
    <source>
        <dbReference type="EMBL" id="RCN41451.1"/>
    </source>
</evidence>
<dbReference type="STRING" id="29170.A0A368GAQ0"/>
<keyword evidence="5" id="KW-1185">Reference proteome</keyword>
<keyword evidence="2" id="KW-0732">Signal</keyword>
<feature type="signal peptide" evidence="2">
    <location>
        <begin position="1"/>
        <end position="20"/>
    </location>
</feature>
<sequence>MADLYFIALVTSILAVLCQGAPTCGTGGVEESETSAVVRLINERRTALVDGTQRNGETGQNLPPAKSMNAITWSCDLEKVTQEGLKSHSCDSNFPPVDPQGRAQLYTSADNEYESTVEEFIASRVDLIDSNALKDVGPNSVKYTDATATSEYSNVMRATTTQIACTKKVCTDINMYVIYCITNQKALTNGEVIYEVGIAGQCTDCPAGTVCDPTSKLCVASGGTVSAGTASTTPATTATAASTTLPTSPEANFPSGW</sequence>
<accession>A0A368GAQ0</accession>
<dbReference type="Gene3D" id="3.40.33.10">
    <property type="entry name" value="CAP"/>
    <property type="match status" value="1"/>
</dbReference>
<dbReference type="Pfam" id="PF00188">
    <property type="entry name" value="CAP"/>
    <property type="match status" value="1"/>
</dbReference>
<feature type="chain" id="PRO_5016712455" evidence="2">
    <location>
        <begin position="21"/>
        <end position="257"/>
    </location>
</feature>
<feature type="region of interest" description="Disordered" evidence="1">
    <location>
        <begin position="226"/>
        <end position="257"/>
    </location>
</feature>
<dbReference type="OrthoDB" id="5874910at2759"/>